<dbReference type="PROSITE" id="PS51194">
    <property type="entry name" value="HELICASE_CTER"/>
    <property type="match status" value="1"/>
</dbReference>
<name>G0TSS4_TRYVY</name>
<evidence type="ECO:0000256" key="1">
    <source>
        <dbReference type="ARBA" id="ARBA00022741"/>
    </source>
</evidence>
<dbReference type="PANTHER" id="PTHR44533">
    <property type="entry name" value="DEAD/H RNA HELICASE, PUTATIVE-RELATED"/>
    <property type="match status" value="1"/>
</dbReference>
<dbReference type="InterPro" id="IPR001650">
    <property type="entry name" value="Helicase_C-like"/>
</dbReference>
<accession>G0TSS4</accession>
<feature type="region of interest" description="Disordered" evidence="5">
    <location>
        <begin position="288"/>
        <end position="316"/>
    </location>
</feature>
<dbReference type="VEuPathDB" id="TriTrypDB:TvY486_0301890"/>
<proteinExistence type="predicted"/>
<keyword evidence="4" id="KW-0067">ATP-binding</keyword>
<dbReference type="GO" id="GO:0003676">
    <property type="term" value="F:nucleic acid binding"/>
    <property type="evidence" value="ECO:0007669"/>
    <property type="project" value="InterPro"/>
</dbReference>
<dbReference type="GO" id="GO:0004386">
    <property type="term" value="F:helicase activity"/>
    <property type="evidence" value="ECO:0007669"/>
    <property type="project" value="UniProtKB-KW"/>
</dbReference>
<dbReference type="GO" id="GO:0005524">
    <property type="term" value="F:ATP binding"/>
    <property type="evidence" value="ECO:0007669"/>
    <property type="project" value="UniProtKB-KW"/>
</dbReference>
<evidence type="ECO:0000256" key="4">
    <source>
        <dbReference type="ARBA" id="ARBA00022840"/>
    </source>
</evidence>
<dbReference type="GO" id="GO:0005737">
    <property type="term" value="C:cytoplasm"/>
    <property type="evidence" value="ECO:0007669"/>
    <property type="project" value="TreeGrafter"/>
</dbReference>
<dbReference type="SMART" id="SM00487">
    <property type="entry name" value="DEXDc"/>
    <property type="match status" value="1"/>
</dbReference>
<evidence type="ECO:0000259" key="6">
    <source>
        <dbReference type="PROSITE" id="PS51192"/>
    </source>
</evidence>
<feature type="region of interest" description="Disordered" evidence="5">
    <location>
        <begin position="672"/>
        <end position="705"/>
    </location>
</feature>
<keyword evidence="3 8" id="KW-0347">Helicase</keyword>
<dbReference type="InterPro" id="IPR014001">
    <property type="entry name" value="Helicase_ATP-bd"/>
</dbReference>
<organism evidence="8">
    <name type="scientific">Trypanosoma vivax (strain Y486)</name>
    <dbReference type="NCBI Taxonomy" id="1055687"/>
    <lineage>
        <taxon>Eukaryota</taxon>
        <taxon>Discoba</taxon>
        <taxon>Euglenozoa</taxon>
        <taxon>Kinetoplastea</taxon>
        <taxon>Metakinetoplastina</taxon>
        <taxon>Trypanosomatida</taxon>
        <taxon>Trypanosomatidae</taxon>
        <taxon>Trypanosoma</taxon>
        <taxon>Duttonella</taxon>
    </lineage>
</organism>
<dbReference type="Gene3D" id="3.40.50.300">
    <property type="entry name" value="P-loop containing nucleotide triphosphate hydrolases"/>
    <property type="match status" value="2"/>
</dbReference>
<evidence type="ECO:0000256" key="5">
    <source>
        <dbReference type="SAM" id="MobiDB-lite"/>
    </source>
</evidence>
<dbReference type="InterPro" id="IPR052431">
    <property type="entry name" value="SKI2_subfamily_helicases"/>
</dbReference>
<dbReference type="Pfam" id="PF00270">
    <property type="entry name" value="DEAD"/>
    <property type="match status" value="1"/>
</dbReference>
<keyword evidence="2" id="KW-0378">Hydrolase</keyword>
<dbReference type="Pfam" id="PF00271">
    <property type="entry name" value="Helicase_C"/>
    <property type="match status" value="1"/>
</dbReference>
<dbReference type="PANTHER" id="PTHR44533:SF4">
    <property type="entry name" value="DEAD_H RNA HELICASE, PUTATIVE-RELATED"/>
    <property type="match status" value="1"/>
</dbReference>
<feature type="region of interest" description="Disordered" evidence="5">
    <location>
        <begin position="1514"/>
        <end position="1552"/>
    </location>
</feature>
<dbReference type="InterPro" id="IPR011545">
    <property type="entry name" value="DEAD/DEAH_box_helicase_dom"/>
</dbReference>
<feature type="compositionally biased region" description="Basic and acidic residues" evidence="5">
    <location>
        <begin position="1514"/>
        <end position="1547"/>
    </location>
</feature>
<evidence type="ECO:0000256" key="3">
    <source>
        <dbReference type="ARBA" id="ARBA00022806"/>
    </source>
</evidence>
<feature type="domain" description="Helicase ATP-binding" evidence="6">
    <location>
        <begin position="1035"/>
        <end position="1205"/>
    </location>
</feature>
<protein>
    <submittedName>
        <fullName evidence="8">Putative ATP-dependent DEAD/H RNA helicase</fullName>
    </submittedName>
</protein>
<reference evidence="8" key="1">
    <citation type="journal article" date="2012" name="Proc. Natl. Acad. Sci. U.S.A.">
        <title>Antigenic diversity is generated by distinct evolutionary mechanisms in African trypanosome species.</title>
        <authorList>
            <person name="Jackson A.P."/>
            <person name="Berry A."/>
            <person name="Aslett M."/>
            <person name="Allison H.C."/>
            <person name="Burton P."/>
            <person name="Vavrova-Anderson J."/>
            <person name="Brown R."/>
            <person name="Browne H."/>
            <person name="Corton N."/>
            <person name="Hauser H."/>
            <person name="Gamble J."/>
            <person name="Gilderthorp R."/>
            <person name="Marcello L."/>
            <person name="McQuillan J."/>
            <person name="Otto T.D."/>
            <person name="Quail M.A."/>
            <person name="Sanders M.J."/>
            <person name="van Tonder A."/>
            <person name="Ginger M.L."/>
            <person name="Field M.C."/>
            <person name="Barry J.D."/>
            <person name="Hertz-Fowler C."/>
            <person name="Berriman M."/>
        </authorList>
    </citation>
    <scope>NUCLEOTIDE SEQUENCE</scope>
    <source>
        <strain evidence="8">Y486</strain>
    </source>
</reference>
<dbReference type="SMART" id="SM00490">
    <property type="entry name" value="HELICc"/>
    <property type="match status" value="1"/>
</dbReference>
<feature type="domain" description="Helicase C-terminal" evidence="7">
    <location>
        <begin position="1552"/>
        <end position="1716"/>
    </location>
</feature>
<dbReference type="GO" id="GO:0016787">
    <property type="term" value="F:hydrolase activity"/>
    <property type="evidence" value="ECO:0007669"/>
    <property type="project" value="UniProtKB-KW"/>
</dbReference>
<dbReference type="CDD" id="cd18025">
    <property type="entry name" value="DEXHc_DDX60"/>
    <property type="match status" value="1"/>
</dbReference>
<dbReference type="InterPro" id="IPR055124">
    <property type="entry name" value="PIN-like_DDX60"/>
</dbReference>
<feature type="compositionally biased region" description="Basic and acidic residues" evidence="5">
    <location>
        <begin position="672"/>
        <end position="688"/>
    </location>
</feature>
<evidence type="ECO:0000256" key="2">
    <source>
        <dbReference type="ARBA" id="ARBA00022801"/>
    </source>
</evidence>
<sequence>MSSQYRELIARLGSYLGDNDFDSSISIDNAADLMNLMKSKTIPVEEDPDGSKETNNVRALRRRDALRRACNAVLRGAAEGDPDVDVGLLNQELERIAWKFLVGAVARDKGVRAILEAEWLRTAIDSHYATARPELCDIFVHLSASEMFFIDGDSLFMAAISPYNVDWDLVQPLHVMYNAQKLLYDLKCRGARFHVVFFDSMLWIWEKAPAKLFMRGNLRLALQAATKSNGWADFFVCSFPSYHSEEFSAYLRKWEPEFILMTDGEQLGSLNKLQALFAGDAVDEASVDALDESRDTSSDEDNGVDPPLPPPQRRPYRSMVEDEALGDAAATYIRCMLLWASSQRLMVVYSSRIIYKENAVIAFAVPVDDTCFERALEIGPEVQALAQSMERDVELVQLFEGCEAILSEEIPYREKIIFMSLQSYLKAAPRTAQEEQLCQALVLSAYATALLGCDLRAQCVLPNATLQRFVTDLSPFLLSALRLAGCDGAEGSEFDIVDFHLLYAIVGILRTTAMTELLDEDGVHDVNSIWCDITCESNLDITTTPRSSLPEVMMKEGPKPRKYVRYKHDLVEHLARVFQVEGCEANSDFPDDIGAARRLIDWDISVTFDKLNDVIDADGELEARRRMTEKDLKKEQEWQNKFVRNAFQQAQSMGISGFASEAVALVVSDNEKEGTAHGGDGAKGEARAAKKKAGVVHEGQRNQKGLGKDEMIRENKNILTATQNVKNWLKDMEKHLSNMEAFQSLASDTDRQEAVKKTLAALRRLKESNISKCFDPGQALGETENNSQRLKVVIWRLLVGASHMREVEFALTCTVASKNTAKKDNKRLGEVLHGFDVIDSVVKGWEEGCTASREFLTHIHRAHPGMAHHEAAAYLRWVYLSYVELHIQMKLKCRVVKLYLENWRRERETARLSGREPKLAIGIPLFLYCHHEVLSVITNECLQISPEDLNTVRSALVHFDFEESYYKKLDDAIALWQNKPVDRLSPSLYPRTKMLDITPEQLQLIHMGHLLERPCIRRRDYRVAFNPDDWQRELLDIVDSRGSAVVCAPTSAGKTFISYYCMYNTLRRSNKRIVVYLAPARALINQAVADVCARYGSKEYKNTGKYIYGVLGGADYHQYHDSCQVLLTVPETFETMLLSPKYAEWVDLIDYVILDEIHSMEYNGNGDVWERILALLPCPFIALSATLGETQQLCGWLNRVQGCLKKQVEKEPSKSRDFNVHVLPREGKTIQRWNDIKKYIYLPRPGAPVSLKKLTSGYEERFIHDLHPLSILTTDQFSRGFPPDLSLVPSESVSLFEKMRAVFDEMVMPRWSALQLVRRISASLDQLRPDIYFQKETYITQNHARQYERDNKNTFAFWVLLGNGGGGPQLSDISAEERADFCATMKSAAEAILSAFAHKLNEDEAALEKYAVEAMEAKRAQEQDGAADGRETTAKLSGKISSFPGSRQYIRAHMLNVLRELCVRDMGPTIVFSFESEDCEDLVKFVVERLEEAEESYRRTDEFAAYKARMERNAAAQEQKRKQRESTMKQKRLKTNEDGDVERNEREVSDDDADEEVFVVPEVLPEFTFVCGESVVEPSVLEAFLKDCEKEGESLLLRALRRGIGMHHAGVKGKLRGHVETLFRRRHCGVIFSTETLALGIHSPCRSVVLAGDHMLLNSTQFRQMMGRAGRRGLDFLGHLIFFGISLKRIKRLMTSGMTVIKGNVQMDPMAQLRLLQLHDGSNQKPVRNAEALKRHVLNMAERLYVEPLFFQRRRGIEKTNMEGFTIKYLQMMLFFLQKEGLHFHNRSSSLGSLLQNALYVFRDANVGNEGFAFIRMLTSGVFRRARYPPAHEKSLQSGVMDEPVAELLAYLFSLNKMCGVHLETHRCVLLDPAVGAVWESRTGATNHRVVLAPAHLCSPRVRPFDNRDFFALLSAFYHELGQGMGKPEGVDLRLPYMNANLKPIIFGTECELPLADKLRATAVPYAARSPFVAICGCGDEFTTIEDVVLTLRNGLFCDRRLLPIVDIVDGWRHDGAQFLVNACVADFLRVKAQFDSTRKNYRFTMLEEVNGLSQSLSYAVLNRVEKILSNLAGLVRADDLPRAQVLTAIMPREHTDDSKCMAGAQRVLQLAEHINSLQSQIRKQYSAEKHAARKAKWLSEISAKQT</sequence>
<gene>
    <name evidence="8" type="ORF">TVY486_0301890</name>
</gene>
<dbReference type="SUPFAM" id="SSF52540">
    <property type="entry name" value="P-loop containing nucleoside triphosphate hydrolases"/>
    <property type="match status" value="1"/>
</dbReference>
<evidence type="ECO:0000259" key="7">
    <source>
        <dbReference type="PROSITE" id="PS51194"/>
    </source>
</evidence>
<dbReference type="InterPro" id="IPR027417">
    <property type="entry name" value="P-loop_NTPase"/>
</dbReference>
<dbReference type="EMBL" id="HE573019">
    <property type="protein sequence ID" value="CCC47002.1"/>
    <property type="molecule type" value="Genomic_DNA"/>
</dbReference>
<dbReference type="Pfam" id="PF23002">
    <property type="entry name" value="PIN-like_DDX60"/>
    <property type="match status" value="1"/>
</dbReference>
<dbReference type="PROSITE" id="PS51192">
    <property type="entry name" value="HELICASE_ATP_BIND_1"/>
    <property type="match status" value="1"/>
</dbReference>
<dbReference type="FunFam" id="3.40.50.300:FF:001039">
    <property type="entry name" value="ATP-dependent RNA helicase DDX60"/>
    <property type="match status" value="1"/>
</dbReference>
<keyword evidence="1" id="KW-0547">Nucleotide-binding</keyword>
<evidence type="ECO:0000313" key="8">
    <source>
        <dbReference type="EMBL" id="CCC47002.1"/>
    </source>
</evidence>